<dbReference type="Pfam" id="PF13380">
    <property type="entry name" value="CoA_binding_2"/>
    <property type="match status" value="1"/>
</dbReference>
<keyword evidence="3" id="KW-1185">Reference proteome</keyword>
<evidence type="ECO:0000313" key="2">
    <source>
        <dbReference type="EMBL" id="MFD1095393.1"/>
    </source>
</evidence>
<sequence>MKKKTLVLGASLKPARYSNLAIQKLVKYDQPVEAIGLREGKVAGIPISTQKEQFKDIDTVTLYLGPPRQKEYYDYIISLAPQRVIFNPGTENPELYKLLKENDIEIVVGCTLIMLSTNQY</sequence>
<dbReference type="SUPFAM" id="SSF51735">
    <property type="entry name" value="NAD(P)-binding Rossmann-fold domains"/>
    <property type="match status" value="1"/>
</dbReference>
<gene>
    <name evidence="2" type="ORF">ACFQ3Q_06520</name>
</gene>
<comment type="caution">
    <text evidence="2">The sequence shown here is derived from an EMBL/GenBank/DDBJ whole genome shotgun (WGS) entry which is preliminary data.</text>
</comment>
<evidence type="ECO:0000313" key="3">
    <source>
        <dbReference type="Proteomes" id="UP001597131"/>
    </source>
</evidence>
<evidence type="ECO:0000259" key="1">
    <source>
        <dbReference type="Pfam" id="PF13380"/>
    </source>
</evidence>
<accession>A0ABW3NNP8</accession>
<proteinExistence type="predicted"/>
<dbReference type="EMBL" id="JBHTLI010000001">
    <property type="protein sequence ID" value="MFD1095393.1"/>
    <property type="molecule type" value="Genomic_DNA"/>
</dbReference>
<dbReference type="InterPro" id="IPR036291">
    <property type="entry name" value="NAD(P)-bd_dom_sf"/>
</dbReference>
<dbReference type="Proteomes" id="UP001597131">
    <property type="component" value="Unassembled WGS sequence"/>
</dbReference>
<name>A0ABW3NNP8_9FLAO</name>
<dbReference type="RefSeq" id="WP_380744098.1">
    <property type="nucleotide sequence ID" value="NZ_JBHTLI010000001.1"/>
</dbReference>
<dbReference type="Gene3D" id="3.40.50.720">
    <property type="entry name" value="NAD(P)-binding Rossmann-like Domain"/>
    <property type="match status" value="1"/>
</dbReference>
<feature type="domain" description="CoA-binding" evidence="1">
    <location>
        <begin position="3"/>
        <end position="115"/>
    </location>
</feature>
<dbReference type="InterPro" id="IPR003781">
    <property type="entry name" value="CoA-bd"/>
</dbReference>
<protein>
    <submittedName>
        <fullName evidence="2">CoA-binding protein</fullName>
    </submittedName>
</protein>
<organism evidence="2 3">
    <name type="scientific">Salegentibacter chungangensis</name>
    <dbReference type="NCBI Taxonomy" id="1335724"/>
    <lineage>
        <taxon>Bacteria</taxon>
        <taxon>Pseudomonadati</taxon>
        <taxon>Bacteroidota</taxon>
        <taxon>Flavobacteriia</taxon>
        <taxon>Flavobacteriales</taxon>
        <taxon>Flavobacteriaceae</taxon>
        <taxon>Salegentibacter</taxon>
    </lineage>
</organism>
<reference evidence="3" key="1">
    <citation type="journal article" date="2019" name="Int. J. Syst. Evol. Microbiol.">
        <title>The Global Catalogue of Microorganisms (GCM) 10K type strain sequencing project: providing services to taxonomists for standard genome sequencing and annotation.</title>
        <authorList>
            <consortium name="The Broad Institute Genomics Platform"/>
            <consortium name="The Broad Institute Genome Sequencing Center for Infectious Disease"/>
            <person name="Wu L."/>
            <person name="Ma J."/>
        </authorList>
    </citation>
    <scope>NUCLEOTIDE SEQUENCE [LARGE SCALE GENOMIC DNA]</scope>
    <source>
        <strain evidence="3">CCUG 64793</strain>
    </source>
</reference>